<name>A0AAQ4DUU4_AMBAM</name>
<dbReference type="AlphaFoldDB" id="A0AAQ4DUU4"/>
<evidence type="ECO:0000313" key="4">
    <source>
        <dbReference type="Proteomes" id="UP001321473"/>
    </source>
</evidence>
<accession>A0AAQ4DUU4</accession>
<comment type="caution">
    <text evidence="3">The sequence shown here is derived from an EMBL/GenBank/DDBJ whole genome shotgun (WGS) entry which is preliminary data.</text>
</comment>
<proteinExistence type="predicted"/>
<feature type="transmembrane region" description="Helical" evidence="1">
    <location>
        <begin position="109"/>
        <end position="127"/>
    </location>
</feature>
<reference evidence="3 4" key="1">
    <citation type="journal article" date="2023" name="Arcadia Sci">
        <title>De novo assembly of a long-read Amblyomma americanum tick genome.</title>
        <authorList>
            <person name="Chou S."/>
            <person name="Poskanzer K.E."/>
            <person name="Rollins M."/>
            <person name="Thuy-Boun P.S."/>
        </authorList>
    </citation>
    <scope>NUCLEOTIDE SEQUENCE [LARGE SCALE GENOMIC DNA]</scope>
    <source>
        <strain evidence="3">F_SG_1</strain>
        <tissue evidence="3">Salivary glands</tissue>
    </source>
</reference>
<evidence type="ECO:0000256" key="1">
    <source>
        <dbReference type="SAM" id="Phobius"/>
    </source>
</evidence>
<keyword evidence="1" id="KW-1133">Transmembrane helix</keyword>
<dbReference type="EMBL" id="JARKHS020026552">
    <property type="protein sequence ID" value="KAK8766234.1"/>
    <property type="molecule type" value="Genomic_DNA"/>
</dbReference>
<keyword evidence="4" id="KW-1185">Reference proteome</keyword>
<evidence type="ECO:0000313" key="3">
    <source>
        <dbReference type="EMBL" id="KAK8766234.1"/>
    </source>
</evidence>
<gene>
    <name evidence="3" type="ORF">V5799_006982</name>
</gene>
<protein>
    <recommendedName>
        <fullName evidence="2">DUF7027 domain-containing protein</fullName>
    </recommendedName>
</protein>
<organism evidence="3 4">
    <name type="scientific">Amblyomma americanum</name>
    <name type="common">Lone star tick</name>
    <dbReference type="NCBI Taxonomy" id="6943"/>
    <lineage>
        <taxon>Eukaryota</taxon>
        <taxon>Metazoa</taxon>
        <taxon>Ecdysozoa</taxon>
        <taxon>Arthropoda</taxon>
        <taxon>Chelicerata</taxon>
        <taxon>Arachnida</taxon>
        <taxon>Acari</taxon>
        <taxon>Parasitiformes</taxon>
        <taxon>Ixodida</taxon>
        <taxon>Ixodoidea</taxon>
        <taxon>Ixodidae</taxon>
        <taxon>Amblyomminae</taxon>
        <taxon>Amblyomma</taxon>
    </lineage>
</organism>
<dbReference type="InterPro" id="IPR054291">
    <property type="entry name" value="DUF7027"/>
</dbReference>
<dbReference type="Proteomes" id="UP001321473">
    <property type="component" value="Unassembled WGS sequence"/>
</dbReference>
<feature type="domain" description="DUF7027" evidence="2">
    <location>
        <begin position="17"/>
        <end position="100"/>
    </location>
</feature>
<keyword evidence="1" id="KW-0472">Membrane</keyword>
<feature type="transmembrane region" description="Helical" evidence="1">
    <location>
        <begin position="44"/>
        <end position="63"/>
    </location>
</feature>
<dbReference type="Pfam" id="PF22954">
    <property type="entry name" value="DUF7027"/>
    <property type="match status" value="1"/>
</dbReference>
<feature type="transmembrane region" description="Helical" evidence="1">
    <location>
        <begin position="75"/>
        <end position="97"/>
    </location>
</feature>
<sequence>MKKFLGYFELRTGNIFIGMVSVLQSIFIILAGSASYAESSFSDFHLTWICMAALLLVVSLLFVKGVGDKISRLMVPWLLAMVPFILWLVGAGVWAAINPKMMDPVSSSLMIAFAILESYFLSCGVFYHRLLVREH</sequence>
<keyword evidence="1" id="KW-0812">Transmembrane</keyword>
<feature type="transmembrane region" description="Helical" evidence="1">
    <location>
        <begin position="12"/>
        <end position="32"/>
    </location>
</feature>
<evidence type="ECO:0000259" key="2">
    <source>
        <dbReference type="Pfam" id="PF22954"/>
    </source>
</evidence>